<reference evidence="1" key="1">
    <citation type="submission" date="2023-04" db="EMBL/GenBank/DDBJ databases">
        <title>Ambrosiozyma monospora NBRC 10751.</title>
        <authorList>
            <person name="Ichikawa N."/>
            <person name="Sato H."/>
            <person name="Tonouchi N."/>
        </authorList>
    </citation>
    <scope>NUCLEOTIDE SEQUENCE</scope>
    <source>
        <strain evidence="1">NBRC 10751</strain>
    </source>
</reference>
<keyword evidence="2" id="KW-1185">Reference proteome</keyword>
<evidence type="ECO:0000313" key="1">
    <source>
        <dbReference type="EMBL" id="GME84777.1"/>
    </source>
</evidence>
<dbReference type="EMBL" id="BSXS01005755">
    <property type="protein sequence ID" value="GME84777.1"/>
    <property type="molecule type" value="Genomic_DNA"/>
</dbReference>
<sequence length="291" mass="33286">MDSISGCDYLIIASHSQGVPIAINVTSRLINAGYLAHVEKIGLINVSGICLGPFSGLDSKLPIKGFSNFEKEILLEIFDFQDPNSELSCELRRHLRVLVSWNVKLTFVGSMNDQFVPLYSSLNVVMKHPNVFRCVYIDGDSDQPDFLINLMNLILITKNLCHEDHELLIELSSFLAGEINTAGHSRVLKEESVYLEGLKNTLETTQLMFEQPIRESKINVKEFNMNQYHLPWCMRGFLQELSELKHVDEEEQFSVLQKQFEQWDPVTKEQKELKFCMAVLGTMKREDVIVV</sequence>
<name>A0ACB5TBC1_AMBMO</name>
<organism evidence="1 2">
    <name type="scientific">Ambrosiozyma monospora</name>
    <name type="common">Yeast</name>
    <name type="synonym">Endomycopsis monosporus</name>
    <dbReference type="NCBI Taxonomy" id="43982"/>
    <lineage>
        <taxon>Eukaryota</taxon>
        <taxon>Fungi</taxon>
        <taxon>Dikarya</taxon>
        <taxon>Ascomycota</taxon>
        <taxon>Saccharomycotina</taxon>
        <taxon>Pichiomycetes</taxon>
        <taxon>Pichiales</taxon>
        <taxon>Pichiaceae</taxon>
        <taxon>Ambrosiozyma</taxon>
    </lineage>
</organism>
<gene>
    <name evidence="1" type="ORF">Amon02_000708700</name>
</gene>
<protein>
    <submittedName>
        <fullName evidence="1">Unnamed protein product</fullName>
    </submittedName>
</protein>
<accession>A0ACB5TBC1</accession>
<evidence type="ECO:0000313" key="2">
    <source>
        <dbReference type="Proteomes" id="UP001165064"/>
    </source>
</evidence>
<dbReference type="Proteomes" id="UP001165064">
    <property type="component" value="Unassembled WGS sequence"/>
</dbReference>
<proteinExistence type="predicted"/>
<comment type="caution">
    <text evidence="1">The sequence shown here is derived from an EMBL/GenBank/DDBJ whole genome shotgun (WGS) entry which is preliminary data.</text>
</comment>